<dbReference type="EMBL" id="JAKLTN010000001">
    <property type="protein sequence ID" value="MCG2576124.1"/>
    <property type="molecule type" value="Genomic_DNA"/>
</dbReference>
<dbReference type="InterPro" id="IPR003423">
    <property type="entry name" value="OMP_efflux"/>
</dbReference>
<dbReference type="SUPFAM" id="SSF56954">
    <property type="entry name" value="Outer membrane efflux proteins (OEP)"/>
    <property type="match status" value="1"/>
</dbReference>
<comment type="caution">
    <text evidence="3">The sequence shown here is derived from an EMBL/GenBank/DDBJ whole genome shotgun (WGS) entry which is preliminary data.</text>
</comment>
<gene>
    <name evidence="3" type="ORF">LZ012_03835</name>
</gene>
<reference evidence="3" key="1">
    <citation type="submission" date="2022-01" db="EMBL/GenBank/DDBJ databases">
        <authorList>
            <person name="Jo J.-H."/>
            <person name="Im W.-T."/>
        </authorList>
    </citation>
    <scope>NUCLEOTIDE SEQUENCE</scope>
    <source>
        <strain evidence="3">XY25</strain>
    </source>
</reference>
<protein>
    <submittedName>
        <fullName evidence="3">TolC family protein</fullName>
    </submittedName>
</protein>
<comment type="similarity">
    <text evidence="1">Belongs to the outer membrane factor (OMF) (TC 1.B.17) family.</text>
</comment>
<accession>A0ABS9JYY2</accession>
<keyword evidence="4" id="KW-1185">Reference proteome</keyword>
<evidence type="ECO:0000313" key="4">
    <source>
        <dbReference type="Proteomes" id="UP001165384"/>
    </source>
</evidence>
<keyword evidence="2" id="KW-0732">Signal</keyword>
<dbReference type="Proteomes" id="UP001165384">
    <property type="component" value="Unassembled WGS sequence"/>
</dbReference>
<name>A0ABS9JYY2_9RHOO</name>
<dbReference type="PANTHER" id="PTHR30203">
    <property type="entry name" value="OUTER MEMBRANE CATION EFFLUX PROTEIN"/>
    <property type="match status" value="1"/>
</dbReference>
<feature type="signal peptide" evidence="2">
    <location>
        <begin position="1"/>
        <end position="22"/>
    </location>
</feature>
<sequence>MVQRNKILALLVGVWVSAAVHAAGQEYALPELERLALDSSRSMMAAREQVSAARYAVQSAGAFPNPEVEYLTGTARSRAAGGNSGDARSVTLTQPIDLPWVRAARIGAAEAGLQSGEAGLRAFEADLLASVRQRYFEVLRRNAELRNAREDVSLMESVRSRIALRVETGEAPRFELIKADAEMLNAQKSLQAAGFRAEQARSHLRQSVGPGLPADYSLRGALREVPDVPPIETVRQALPADSPALARSRAEVSRAERQLEFERRQRWPSLAVKGGYDDDPDMRTSRVGVVLTVPLWDRRSGPVGEASAQLARSRHELAAQEFSLDQQLAVAYQQYEIAQAQVTALESGIVKQAENALRVAEAAYRFGERGFLEVLDAQRVFRAARAELIAARYELAAAWVEIERLRASPGGKTE</sequence>
<dbReference type="Gene3D" id="1.20.1600.10">
    <property type="entry name" value="Outer membrane efflux proteins (OEP)"/>
    <property type="match status" value="1"/>
</dbReference>
<evidence type="ECO:0000313" key="3">
    <source>
        <dbReference type="EMBL" id="MCG2576124.1"/>
    </source>
</evidence>
<organism evidence="3 4">
    <name type="scientific">Dechloromonas hankyongensis</name>
    <dbReference type="NCBI Taxonomy" id="2908002"/>
    <lineage>
        <taxon>Bacteria</taxon>
        <taxon>Pseudomonadati</taxon>
        <taxon>Pseudomonadota</taxon>
        <taxon>Betaproteobacteria</taxon>
        <taxon>Rhodocyclales</taxon>
        <taxon>Azonexaceae</taxon>
        <taxon>Dechloromonas</taxon>
    </lineage>
</organism>
<feature type="chain" id="PRO_5047253416" evidence="2">
    <location>
        <begin position="23"/>
        <end position="414"/>
    </location>
</feature>
<evidence type="ECO:0000256" key="2">
    <source>
        <dbReference type="SAM" id="SignalP"/>
    </source>
</evidence>
<evidence type="ECO:0000256" key="1">
    <source>
        <dbReference type="ARBA" id="ARBA00007613"/>
    </source>
</evidence>
<dbReference type="Pfam" id="PF02321">
    <property type="entry name" value="OEP"/>
    <property type="match status" value="2"/>
</dbReference>
<dbReference type="PANTHER" id="PTHR30203:SF24">
    <property type="entry name" value="BLR4935 PROTEIN"/>
    <property type="match status" value="1"/>
</dbReference>
<proteinExistence type="inferred from homology"/>
<dbReference type="InterPro" id="IPR010131">
    <property type="entry name" value="MdtP/NodT-like"/>
</dbReference>
<dbReference type="RefSeq" id="WP_275707729.1">
    <property type="nucleotide sequence ID" value="NZ_JAKLTN010000001.1"/>
</dbReference>